<evidence type="ECO:0000313" key="9">
    <source>
        <dbReference type="EMBL" id="KFI31380.1"/>
    </source>
</evidence>
<dbReference type="Proteomes" id="UP000028826">
    <property type="component" value="Unassembled WGS sequence"/>
</dbReference>
<feature type="binding site" evidence="8">
    <location>
        <position position="42"/>
    </location>
    <ligand>
        <name>FMN</name>
        <dbReference type="ChEBI" id="CHEBI:58210"/>
        <note>ligand shared between dimeric partners</note>
    </ligand>
</feature>
<evidence type="ECO:0000256" key="1">
    <source>
        <dbReference type="ARBA" id="ARBA00007118"/>
    </source>
</evidence>
<dbReference type="OrthoDB" id="9804207at2"/>
<keyword evidence="2 7" id="KW-0285">Flavoprotein</keyword>
<evidence type="ECO:0000256" key="4">
    <source>
        <dbReference type="ARBA" id="ARBA00022857"/>
    </source>
</evidence>
<dbReference type="InterPro" id="IPR029479">
    <property type="entry name" value="Nitroreductase"/>
</dbReference>
<organism evidence="9 10">
    <name type="scientific">Haematobacter massiliensis</name>
    <dbReference type="NCBI Taxonomy" id="195105"/>
    <lineage>
        <taxon>Bacteria</taxon>
        <taxon>Pseudomonadati</taxon>
        <taxon>Pseudomonadota</taxon>
        <taxon>Alphaproteobacteria</taxon>
        <taxon>Rhodobacterales</taxon>
        <taxon>Paracoccaceae</taxon>
        <taxon>Haematobacter</taxon>
    </lineage>
</organism>
<dbReference type="STRING" id="195105.CN97_10250"/>
<feature type="binding site" evidence="8">
    <location>
        <position position="46"/>
    </location>
    <ligand>
        <name>FMN</name>
        <dbReference type="ChEBI" id="CHEBI:58210"/>
        <note>ligand shared between dimeric partners</note>
    </ligand>
</feature>
<dbReference type="PANTHER" id="PTHR43821">
    <property type="entry name" value="NAD(P)H NITROREDUCTASE YDJA-RELATED"/>
    <property type="match status" value="1"/>
</dbReference>
<proteinExistence type="inferred from homology"/>
<keyword evidence="3 7" id="KW-0288">FMN</keyword>
<dbReference type="Gene3D" id="3.40.109.10">
    <property type="entry name" value="NADH Oxidase"/>
    <property type="match status" value="1"/>
</dbReference>
<name>A0A086YAT0_9RHOB</name>
<dbReference type="PANTHER" id="PTHR43821:SF1">
    <property type="entry name" value="NAD(P)H NITROREDUCTASE YDJA-RELATED"/>
    <property type="match status" value="1"/>
</dbReference>
<sequence length="192" mass="20061">MPDANPAALDFLLTRQSVSAKTLRPPVPSRAELETMLTAAARVPDHGGLAPWRFIVLERPALERLARIAAARGAALGYDAEKIGKGEGQFARSSLAVAVIASPAISEKAPEVEQTLSTGAACVSLVNAALASGWGAAWITGWPAFDRGFAEEALSLAPQEWVAGFVHMGTPGSAVGDRPRPALDRIVTWVAA</sequence>
<dbReference type="Pfam" id="PF00881">
    <property type="entry name" value="Nitroreductase"/>
    <property type="match status" value="1"/>
</dbReference>
<dbReference type="PIRSF" id="PIRSF000232">
    <property type="entry name" value="YdjA"/>
    <property type="match status" value="1"/>
</dbReference>
<dbReference type="EMBL" id="JGYG01000002">
    <property type="protein sequence ID" value="KFI31380.1"/>
    <property type="molecule type" value="Genomic_DNA"/>
</dbReference>
<feature type="binding site" description="in other chain" evidence="8">
    <location>
        <begin position="138"/>
        <end position="140"/>
    </location>
    <ligand>
        <name>FMN</name>
        <dbReference type="ChEBI" id="CHEBI:58210"/>
        <note>ligand shared between dimeric partners</note>
    </ligand>
</feature>
<reference evidence="9 10" key="1">
    <citation type="submission" date="2014-03" db="EMBL/GenBank/DDBJ databases">
        <title>Genome of Haematobacter massiliensis CCUG 47968.</title>
        <authorList>
            <person name="Wang D."/>
            <person name="Wang G."/>
        </authorList>
    </citation>
    <scope>NUCLEOTIDE SEQUENCE [LARGE SCALE GENOMIC DNA]</scope>
    <source>
        <strain evidence="9 10">CCUG 47968</strain>
    </source>
</reference>
<evidence type="ECO:0000313" key="10">
    <source>
        <dbReference type="Proteomes" id="UP000028826"/>
    </source>
</evidence>
<evidence type="ECO:0000256" key="2">
    <source>
        <dbReference type="ARBA" id="ARBA00022630"/>
    </source>
</evidence>
<evidence type="ECO:0000256" key="7">
    <source>
        <dbReference type="PIRNR" id="PIRNR000232"/>
    </source>
</evidence>
<evidence type="ECO:0000256" key="3">
    <source>
        <dbReference type="ARBA" id="ARBA00022643"/>
    </source>
</evidence>
<dbReference type="GO" id="GO:0016491">
    <property type="term" value="F:oxidoreductase activity"/>
    <property type="evidence" value="ECO:0007669"/>
    <property type="project" value="UniProtKB-UniRule"/>
</dbReference>
<feature type="binding site" description="in other chain" evidence="8">
    <location>
        <begin position="15"/>
        <end position="17"/>
    </location>
    <ligand>
        <name>FMN</name>
        <dbReference type="ChEBI" id="CHEBI:58210"/>
        <note>ligand shared between dimeric partners</note>
    </ligand>
</feature>
<comment type="similarity">
    <text evidence="1 7">Belongs to the nitroreductase family.</text>
</comment>
<evidence type="ECO:0000256" key="5">
    <source>
        <dbReference type="ARBA" id="ARBA00023002"/>
    </source>
</evidence>
<dbReference type="InterPro" id="IPR026021">
    <property type="entry name" value="YdjA-like"/>
</dbReference>
<dbReference type="eggNOG" id="COG0778">
    <property type="taxonomic scope" value="Bacteria"/>
</dbReference>
<comment type="caution">
    <text evidence="9">The sequence shown here is derived from an EMBL/GenBank/DDBJ whole genome shotgun (WGS) entry which is preliminary data.</text>
</comment>
<keyword evidence="5 7" id="KW-0560">Oxidoreductase</keyword>
<gene>
    <name evidence="9" type="ORF">CN97_10250</name>
</gene>
<dbReference type="InterPro" id="IPR000415">
    <property type="entry name" value="Nitroreductase-like"/>
</dbReference>
<evidence type="ECO:0000256" key="6">
    <source>
        <dbReference type="ARBA" id="ARBA00023027"/>
    </source>
</evidence>
<keyword evidence="6 7" id="KW-0520">NAD</keyword>
<dbReference type="SUPFAM" id="SSF55469">
    <property type="entry name" value="FMN-dependent nitroreductase-like"/>
    <property type="match status" value="1"/>
</dbReference>
<dbReference type="InterPro" id="IPR052530">
    <property type="entry name" value="NAD(P)H_nitroreductase"/>
</dbReference>
<dbReference type="EC" id="1.-.-.-" evidence="7"/>
<dbReference type="RefSeq" id="WP_035707890.1">
    <property type="nucleotide sequence ID" value="NZ_CAMIFG010000145.1"/>
</dbReference>
<evidence type="ECO:0000256" key="8">
    <source>
        <dbReference type="PIRSR" id="PIRSR000232-1"/>
    </source>
</evidence>
<accession>A0A086YAT0</accession>
<comment type="cofactor">
    <cofactor evidence="8">
        <name>FMN</name>
        <dbReference type="ChEBI" id="CHEBI:58210"/>
    </cofactor>
    <text evidence="8">Binds 1 FMN per subunit.</text>
</comment>
<keyword evidence="4 7" id="KW-0521">NADP</keyword>
<dbReference type="AlphaFoldDB" id="A0A086YAT0"/>
<keyword evidence="10" id="KW-1185">Reference proteome</keyword>
<protein>
    <recommendedName>
        <fullName evidence="7">Putative NAD(P)H nitroreductase</fullName>
        <ecNumber evidence="7">1.-.-.-</ecNumber>
    </recommendedName>
</protein>